<accession>A0ABU7SIQ0</accession>
<dbReference type="EMBL" id="JAZGQL010000017">
    <property type="protein sequence ID" value="MEE6309777.1"/>
    <property type="molecule type" value="Genomic_DNA"/>
</dbReference>
<name>A0ABU7SIQ0_9ACTN</name>
<dbReference type="Gene3D" id="3.30.360.10">
    <property type="entry name" value="Dihydrodipicolinate Reductase, domain 2"/>
    <property type="match status" value="1"/>
</dbReference>
<gene>
    <name evidence="4" type="ORF">V1634_23365</name>
</gene>
<dbReference type="Pfam" id="PF01408">
    <property type="entry name" value="GFO_IDH_MocA"/>
    <property type="match status" value="1"/>
</dbReference>
<dbReference type="PANTHER" id="PTHR43818:SF11">
    <property type="entry name" value="BCDNA.GH03377"/>
    <property type="match status" value="1"/>
</dbReference>
<dbReference type="Pfam" id="PF22725">
    <property type="entry name" value="GFO_IDH_MocA_C3"/>
    <property type="match status" value="1"/>
</dbReference>
<keyword evidence="5" id="KW-1185">Reference proteome</keyword>
<protein>
    <submittedName>
        <fullName evidence="4">Gfo/Idh/MocA family oxidoreductase</fullName>
    </submittedName>
</protein>
<keyword evidence="1" id="KW-0560">Oxidoreductase</keyword>
<evidence type="ECO:0000256" key="1">
    <source>
        <dbReference type="ARBA" id="ARBA00023002"/>
    </source>
</evidence>
<evidence type="ECO:0000259" key="3">
    <source>
        <dbReference type="Pfam" id="PF22725"/>
    </source>
</evidence>
<evidence type="ECO:0000313" key="4">
    <source>
        <dbReference type="EMBL" id="MEE6309777.1"/>
    </source>
</evidence>
<dbReference type="InterPro" id="IPR055170">
    <property type="entry name" value="GFO_IDH_MocA-like_dom"/>
</dbReference>
<feature type="domain" description="Gfo/Idh/MocA-like oxidoreductase N-terminal" evidence="2">
    <location>
        <begin position="3"/>
        <end position="113"/>
    </location>
</feature>
<evidence type="ECO:0000259" key="2">
    <source>
        <dbReference type="Pfam" id="PF01408"/>
    </source>
</evidence>
<dbReference type="SUPFAM" id="SSF51735">
    <property type="entry name" value="NAD(P)-binding Rossmann-fold domains"/>
    <property type="match status" value="1"/>
</dbReference>
<feature type="domain" description="GFO/IDH/MocA-like oxidoreductase" evidence="3">
    <location>
        <begin position="156"/>
        <end position="239"/>
    </location>
</feature>
<comment type="caution">
    <text evidence="4">The sequence shown here is derived from an EMBL/GenBank/DDBJ whole genome shotgun (WGS) entry which is preliminary data.</text>
</comment>
<dbReference type="SUPFAM" id="SSF55347">
    <property type="entry name" value="Glyceraldehyde-3-phosphate dehydrogenase-like, C-terminal domain"/>
    <property type="match status" value="1"/>
</dbReference>
<dbReference type="PANTHER" id="PTHR43818">
    <property type="entry name" value="BCDNA.GH03377"/>
    <property type="match status" value="1"/>
</dbReference>
<organism evidence="4 5">
    <name type="scientific">Plantactinospora veratri</name>
    <dbReference type="NCBI Taxonomy" id="1436122"/>
    <lineage>
        <taxon>Bacteria</taxon>
        <taxon>Bacillati</taxon>
        <taxon>Actinomycetota</taxon>
        <taxon>Actinomycetes</taxon>
        <taxon>Micromonosporales</taxon>
        <taxon>Micromonosporaceae</taxon>
        <taxon>Plantactinospora</taxon>
    </lineage>
</organism>
<sequence length="301" mass="31386">MLTFGLFGTGHWAAEVHAAALAGHPRARLAGVWGRDPAKAEALADRYGVPAYSDADALIEAVQAVSVALPPDVQADLAVRAATAGRHLLLDKPLALSLPDADRVVSAAAQSGIASVVFFTNRFQPAISTFLASAAATGGWQSARGVMYASIFQPGNPYGGSAWRRTEGALWDVGPHALSLVLPVLGEVTQVAAMSGPRDSVHLTLAHGETATSTLSLALDAPPASTTVEFAFYGDDGIAVVPERDSTAVDALRLAIEQLSTEVDSGTRDHQCDVRFGRDVVSVLAAAQTAREQRRTVTLPS</sequence>
<dbReference type="InterPro" id="IPR000683">
    <property type="entry name" value="Gfo/Idh/MocA-like_OxRdtase_N"/>
</dbReference>
<evidence type="ECO:0000313" key="5">
    <source>
        <dbReference type="Proteomes" id="UP001339911"/>
    </source>
</evidence>
<dbReference type="Proteomes" id="UP001339911">
    <property type="component" value="Unassembled WGS sequence"/>
</dbReference>
<dbReference type="Gene3D" id="3.40.50.720">
    <property type="entry name" value="NAD(P)-binding Rossmann-like Domain"/>
    <property type="match status" value="1"/>
</dbReference>
<dbReference type="InterPro" id="IPR050463">
    <property type="entry name" value="Gfo/Idh/MocA_oxidrdct_glycsds"/>
</dbReference>
<reference evidence="4 5" key="1">
    <citation type="submission" date="2024-01" db="EMBL/GenBank/DDBJ databases">
        <title>Genome insights into Plantactinospora veratri sp. nov.</title>
        <authorList>
            <person name="Wang L."/>
        </authorList>
    </citation>
    <scope>NUCLEOTIDE SEQUENCE [LARGE SCALE GENOMIC DNA]</scope>
    <source>
        <strain evidence="4 5">NEAU-FHS4</strain>
    </source>
</reference>
<dbReference type="InterPro" id="IPR036291">
    <property type="entry name" value="NAD(P)-bd_dom_sf"/>
</dbReference>
<proteinExistence type="predicted"/>
<dbReference type="RefSeq" id="WP_331210015.1">
    <property type="nucleotide sequence ID" value="NZ_JAZGQL010000017.1"/>
</dbReference>